<proteinExistence type="predicted"/>
<feature type="domain" description="Methyltransferase FkbM" evidence="2">
    <location>
        <begin position="49"/>
        <end position="205"/>
    </location>
</feature>
<dbReference type="InterPro" id="IPR053188">
    <property type="entry name" value="FkbM_Methyltransferase"/>
</dbReference>
<feature type="region of interest" description="Disordered" evidence="1">
    <location>
        <begin position="111"/>
        <end position="130"/>
    </location>
</feature>
<dbReference type="InterPro" id="IPR006342">
    <property type="entry name" value="FkbM_mtfrase"/>
</dbReference>
<dbReference type="GO" id="GO:0008171">
    <property type="term" value="F:O-methyltransferase activity"/>
    <property type="evidence" value="ECO:0007669"/>
    <property type="project" value="TreeGrafter"/>
</dbReference>
<evidence type="ECO:0000313" key="4">
    <source>
        <dbReference type="EMBL" id="CAB4942947.1"/>
    </source>
</evidence>
<dbReference type="Pfam" id="PF05050">
    <property type="entry name" value="Methyltransf_21"/>
    <property type="match status" value="1"/>
</dbReference>
<gene>
    <name evidence="3" type="ORF">UFOPK1392_01217</name>
    <name evidence="4" type="ORF">UFOPK3733_01401</name>
</gene>
<organism evidence="3">
    <name type="scientific">freshwater metagenome</name>
    <dbReference type="NCBI Taxonomy" id="449393"/>
    <lineage>
        <taxon>unclassified sequences</taxon>
        <taxon>metagenomes</taxon>
        <taxon>ecological metagenomes</taxon>
    </lineage>
</organism>
<dbReference type="PANTHER" id="PTHR36973">
    <property type="entry name" value="SLL1456 PROTEIN-RELATED"/>
    <property type="match status" value="1"/>
</dbReference>
<dbReference type="PANTHER" id="PTHR36973:SF4">
    <property type="entry name" value="NODULATION PROTEIN"/>
    <property type="match status" value="1"/>
</dbReference>
<evidence type="ECO:0000313" key="3">
    <source>
        <dbReference type="EMBL" id="CAB4323462.1"/>
    </source>
</evidence>
<name>A0A6J5YIS9_9ZZZZ</name>
<dbReference type="EMBL" id="CAFBNC010000074">
    <property type="protein sequence ID" value="CAB4942947.1"/>
    <property type="molecule type" value="Genomic_DNA"/>
</dbReference>
<protein>
    <submittedName>
        <fullName evidence="3">Unannotated protein</fullName>
    </submittedName>
</protein>
<reference evidence="3" key="1">
    <citation type="submission" date="2020-05" db="EMBL/GenBank/DDBJ databases">
        <authorList>
            <person name="Chiriac C."/>
            <person name="Salcher M."/>
            <person name="Ghai R."/>
            <person name="Kavagutti S V."/>
        </authorList>
    </citation>
    <scope>NUCLEOTIDE SEQUENCE</scope>
</reference>
<evidence type="ECO:0000256" key="1">
    <source>
        <dbReference type="SAM" id="MobiDB-lite"/>
    </source>
</evidence>
<dbReference type="AlphaFoldDB" id="A0A6J5YIS9"/>
<accession>A0A6J5YIS9</accession>
<dbReference type="InterPro" id="IPR029063">
    <property type="entry name" value="SAM-dependent_MTases_sf"/>
</dbReference>
<evidence type="ECO:0000259" key="2">
    <source>
        <dbReference type="Pfam" id="PF05050"/>
    </source>
</evidence>
<dbReference type="SUPFAM" id="SSF53335">
    <property type="entry name" value="S-adenosyl-L-methionine-dependent methyltransferases"/>
    <property type="match status" value="1"/>
</dbReference>
<dbReference type="EMBL" id="CAEMXZ010000046">
    <property type="protein sequence ID" value="CAB4323462.1"/>
    <property type="molecule type" value="Genomic_DNA"/>
</dbReference>
<dbReference type="NCBIfam" id="TIGR01444">
    <property type="entry name" value="fkbM_fam"/>
    <property type="match status" value="1"/>
</dbReference>
<sequence>MGSITDNARRAQRVLRRLSRGEGLRPKPIQLDLASFSKRFTAAPSTILEIGANDGIDSERLLAIFESATLHCFEPDPRALALLRSRITSERAQIHAVAISDIDGVLPFHQSGGAPPGQEQEYPEGWHRSSSLQKPTNHIDEFPWCTFDATIEVESVRLDTWYESNDVGKIDFIWADVQGAEPGLLRGGQEALRNTRFLYTEFVESGLYEGHLALDALLELIPDWKIVTRYPNDVLLENRAFRSA</sequence>
<dbReference type="Gene3D" id="3.40.50.150">
    <property type="entry name" value="Vaccinia Virus protein VP39"/>
    <property type="match status" value="1"/>
</dbReference>